<sequence>MMSKPTHVSTRQHMVLALELYKRIPYWHKVTASDLKAQLQEIGIDRDIRTIQRNLDVLLEYFDIDRDARDKPYGYQRKQTKSLVGSGTQEALLLCLVESHIHFLIPSNVTHTFHSLFEDANYHLKSLGQESKESQWLRKVIFQNAYQLSENINPDIYSTISQGLYLNRWLSLHYYSEGGQHRKDVMPLGLSQQSNTLILVYRQKGDKDTTFVDVSQIHKVTLSTFTFAYPQDFDLQHSVSGYTNTEHERYTLEFTITKQAGEHLYRTPLSNDQRISEYDTYLHVTATVSNTPPLVAWVEAHKNHLTFVEQQPTQPSAKNTRFQSASLNSDSGLT</sequence>
<proteinExistence type="predicted"/>
<dbReference type="AlphaFoldDB" id="A0A1C3JA59"/>
<evidence type="ECO:0000256" key="1">
    <source>
        <dbReference type="SAM" id="MobiDB-lite"/>
    </source>
</evidence>
<dbReference type="Proteomes" id="UP000092819">
    <property type="component" value="Unassembled WGS sequence"/>
</dbReference>
<reference evidence="3" key="1">
    <citation type="submission" date="2016-06" db="EMBL/GenBank/DDBJ databases">
        <authorList>
            <person name="Rodrigo-Torres L."/>
            <person name="Arahal D.R."/>
        </authorList>
    </citation>
    <scope>NUCLEOTIDE SEQUENCE [LARGE SCALE GENOMIC DNA]</scope>
    <source>
        <strain evidence="3">CECT 7224</strain>
    </source>
</reference>
<protein>
    <submittedName>
        <fullName evidence="2">Uncharacterized protein</fullName>
    </submittedName>
</protein>
<evidence type="ECO:0000313" key="2">
    <source>
        <dbReference type="EMBL" id="SBT11937.1"/>
    </source>
</evidence>
<organism evidence="2 3">
    <name type="scientific">Vibrio celticus</name>
    <dbReference type="NCBI Taxonomy" id="446372"/>
    <lineage>
        <taxon>Bacteria</taxon>
        <taxon>Pseudomonadati</taxon>
        <taxon>Pseudomonadota</taxon>
        <taxon>Gammaproteobacteria</taxon>
        <taxon>Vibrionales</taxon>
        <taxon>Vibrionaceae</taxon>
        <taxon>Vibrio</taxon>
    </lineage>
</organism>
<keyword evidence="3" id="KW-1185">Reference proteome</keyword>
<dbReference type="EMBL" id="FLQZ01000013">
    <property type="protein sequence ID" value="SBT11937.1"/>
    <property type="molecule type" value="Genomic_DNA"/>
</dbReference>
<name>A0A1C3JA59_9VIBR</name>
<feature type="region of interest" description="Disordered" evidence="1">
    <location>
        <begin position="310"/>
        <end position="334"/>
    </location>
</feature>
<evidence type="ECO:0000313" key="3">
    <source>
        <dbReference type="Proteomes" id="UP000092819"/>
    </source>
</evidence>
<gene>
    <name evidence="2" type="ORF">VCE7224_00671</name>
</gene>
<accession>A0A1C3JA59</accession>